<dbReference type="Gene3D" id="1.25.40.10">
    <property type="entry name" value="Tetratricopeptide repeat domain"/>
    <property type="match status" value="2"/>
</dbReference>
<evidence type="ECO:0000256" key="2">
    <source>
        <dbReference type="ARBA" id="ARBA00022490"/>
    </source>
</evidence>
<keyword evidence="7" id="KW-0472">Membrane</keyword>
<feature type="transmembrane region" description="Helical" evidence="7">
    <location>
        <begin position="420"/>
        <end position="439"/>
    </location>
</feature>
<dbReference type="InterPro" id="IPR011990">
    <property type="entry name" value="TPR-like_helical_dom_sf"/>
</dbReference>
<proteinExistence type="inferred from homology"/>
<dbReference type="InterPro" id="IPR016032">
    <property type="entry name" value="Sig_transdc_resp-reg_C-effctor"/>
</dbReference>
<evidence type="ECO:0000256" key="5">
    <source>
        <dbReference type="ARBA" id="ARBA00038253"/>
    </source>
</evidence>
<feature type="signal peptide" evidence="8">
    <location>
        <begin position="1"/>
        <end position="21"/>
    </location>
</feature>
<name>A0ABY8KY53_9FLAO</name>
<dbReference type="PANTHER" id="PTHR46630:SF1">
    <property type="entry name" value="TETRATRICOPEPTIDE REPEAT PROTEIN 29"/>
    <property type="match status" value="1"/>
</dbReference>
<evidence type="ECO:0000256" key="1">
    <source>
        <dbReference type="ARBA" id="ARBA00004496"/>
    </source>
</evidence>
<comment type="subcellular location">
    <subcellularLocation>
        <location evidence="1">Cytoplasm</location>
    </subcellularLocation>
</comment>
<keyword evidence="6" id="KW-0175">Coiled coil</keyword>
<feature type="chain" id="PRO_5047470468" evidence="8">
    <location>
        <begin position="22"/>
        <end position="613"/>
    </location>
</feature>
<keyword evidence="10" id="KW-1185">Reference proteome</keyword>
<accession>A0ABY8KY53</accession>
<comment type="similarity">
    <text evidence="5">Belongs to the Rap family.</text>
</comment>
<evidence type="ECO:0000256" key="8">
    <source>
        <dbReference type="SAM" id="SignalP"/>
    </source>
</evidence>
<evidence type="ECO:0000313" key="10">
    <source>
        <dbReference type="Proteomes" id="UP001238523"/>
    </source>
</evidence>
<evidence type="ECO:0000313" key="9">
    <source>
        <dbReference type="EMBL" id="WGF92751.1"/>
    </source>
</evidence>
<evidence type="ECO:0000256" key="7">
    <source>
        <dbReference type="SAM" id="Phobius"/>
    </source>
</evidence>
<keyword evidence="3" id="KW-0677">Repeat</keyword>
<gene>
    <name evidence="9" type="ORF">QCQ61_00845</name>
</gene>
<keyword evidence="2" id="KW-0963">Cytoplasm</keyword>
<dbReference type="SUPFAM" id="SSF48452">
    <property type="entry name" value="TPR-like"/>
    <property type="match status" value="2"/>
</dbReference>
<keyword evidence="8" id="KW-0732">Signal</keyword>
<keyword evidence="4" id="KW-0802">TPR repeat</keyword>
<dbReference type="SUPFAM" id="SSF46894">
    <property type="entry name" value="C-terminal effector domain of the bipartite response regulators"/>
    <property type="match status" value="1"/>
</dbReference>
<reference evidence="9 10" key="1">
    <citation type="submission" date="2023-04" db="EMBL/GenBank/DDBJ databases">
        <title>Taxonomic identification of the Arctic strain Aequorivita sp. nov. and transcriptomic analysis in response to temperature stress.</title>
        <authorList>
            <person name="Liu W."/>
            <person name="Cong B."/>
            <person name="Lin J."/>
        </authorList>
    </citation>
    <scope>NUCLEOTIDE SEQUENCE [LARGE SCALE GENOMIC DNA]</scope>
    <source>
        <strain evidence="9 10">Ant34-E75</strain>
    </source>
</reference>
<dbReference type="InterPro" id="IPR051476">
    <property type="entry name" value="Bac_ResReg_Asp_Phosphatase"/>
</dbReference>
<sequence>MKQFLASLFIFLLCGSLSAQTEEISELESEIEKYIFKKPDSAKIYLYKLLAYSNQRPDTTVAETYSKLGITYNQLAVYDSATYYFEKGIKKSAGFPKIQAGIYSNNAINYRTSANYTESLAALEKAMELYQSIGDRIGEGVVYGEMASNFSYMAEKEKAITHLETAIEIFKEVNEPRLYILQQKLANAYYNNENYEFAVDLYEEVLPEFAKQKGPPYYFTLLAYAESLVKLGKIKEGEKRLMEAKDGLEAINNLEYMHVAWGKLGKIYKVTNRPVLASKAFASAFDYLLKIQSTRFMEIAREYLDFLNLQGDYNKGLEVIERVKNSTNNFQRTMNVQDEMNFLVSARETFRKKGLFKESLTLFDRIDFLKDSLKTAVDRVKIKQLEESYQNKIQRDKNIALEESNALLKKYNAKQHTTTILSWLLTILTLILSVVIYTYHKKRLSLQKVAVTNLEKANTILNEKRELEQELLAEKEKNLADKERELVAISLEVANIQKQIKDLIEASNKEEISDELSTQIINTLNQLNYWKHFKSKFIEVHPEFGYNLIEMFPSLSEDDIAFCSLLKLQLTDSEIASLMGVTEENVTATKYRIKSKMQLQDNDEDFEKLIREL</sequence>
<keyword evidence="7" id="KW-0812">Transmembrane</keyword>
<feature type="coiled-coil region" evidence="6">
    <location>
        <begin position="454"/>
        <end position="506"/>
    </location>
</feature>
<evidence type="ECO:0000256" key="6">
    <source>
        <dbReference type="SAM" id="Coils"/>
    </source>
</evidence>
<organism evidence="9 10">
    <name type="scientific">Aequorivita marisscotiae</name>
    <dbReference type="NCBI Taxonomy" id="3040348"/>
    <lineage>
        <taxon>Bacteria</taxon>
        <taxon>Pseudomonadati</taxon>
        <taxon>Bacteroidota</taxon>
        <taxon>Flavobacteriia</taxon>
        <taxon>Flavobacteriales</taxon>
        <taxon>Flavobacteriaceae</taxon>
        <taxon>Aequorivita</taxon>
    </lineage>
</organism>
<dbReference type="RefSeq" id="WP_279448822.1">
    <property type="nucleotide sequence ID" value="NZ_CP122379.1"/>
</dbReference>
<protein>
    <submittedName>
        <fullName evidence="9">Tetratricopeptide repeat protein</fullName>
    </submittedName>
</protein>
<evidence type="ECO:0000256" key="3">
    <source>
        <dbReference type="ARBA" id="ARBA00022737"/>
    </source>
</evidence>
<evidence type="ECO:0000256" key="4">
    <source>
        <dbReference type="ARBA" id="ARBA00022803"/>
    </source>
</evidence>
<dbReference type="PANTHER" id="PTHR46630">
    <property type="entry name" value="TETRATRICOPEPTIDE REPEAT PROTEIN 29"/>
    <property type="match status" value="1"/>
</dbReference>
<dbReference type="SMART" id="SM00028">
    <property type="entry name" value="TPR"/>
    <property type="match status" value="4"/>
</dbReference>
<dbReference type="InterPro" id="IPR019734">
    <property type="entry name" value="TPR_rpt"/>
</dbReference>
<dbReference type="EMBL" id="CP122379">
    <property type="protein sequence ID" value="WGF92751.1"/>
    <property type="molecule type" value="Genomic_DNA"/>
</dbReference>
<dbReference type="Pfam" id="PF13424">
    <property type="entry name" value="TPR_12"/>
    <property type="match status" value="1"/>
</dbReference>
<dbReference type="Proteomes" id="UP001238523">
    <property type="component" value="Chromosome"/>
</dbReference>
<keyword evidence="7" id="KW-1133">Transmembrane helix</keyword>